<evidence type="ECO:0008006" key="5">
    <source>
        <dbReference type="Google" id="ProtNLM"/>
    </source>
</evidence>
<evidence type="ECO:0000313" key="3">
    <source>
        <dbReference type="EMBL" id="MBM9619742.1"/>
    </source>
</evidence>
<comment type="caution">
    <text evidence="3">The sequence shown here is derived from an EMBL/GenBank/DDBJ whole genome shotgun (WGS) entry which is preliminary data.</text>
</comment>
<feature type="signal peptide" evidence="2">
    <location>
        <begin position="1"/>
        <end position="22"/>
    </location>
</feature>
<protein>
    <recommendedName>
        <fullName evidence="5">Lipoprotein</fullName>
    </recommendedName>
</protein>
<dbReference type="EMBL" id="JAFEJA010000001">
    <property type="protein sequence ID" value="MBM9619742.1"/>
    <property type="molecule type" value="Genomic_DNA"/>
</dbReference>
<evidence type="ECO:0000256" key="1">
    <source>
        <dbReference type="SAM" id="MobiDB-lite"/>
    </source>
</evidence>
<keyword evidence="4" id="KW-1185">Reference proteome</keyword>
<sequence>MTRRSNRGAVPAALVLAGLALAGCGIRPTQIPVDAGPAPSRVPCEVSSADVVPQAGRTAVPVQVYLVCASQLVAVDRTVATPEDKAASSRVGEAQALVDQLQQQPPPAEHEAGFVTWVRGPLVLGDARDDDPAGTLRLNRQPEDLPAEALAQLVCTLMESRAATDGAVLLGGPGDGAPRAYTCPASVKDRPESMQPAPALPSPTS</sequence>
<evidence type="ECO:0000313" key="4">
    <source>
        <dbReference type="Proteomes" id="UP000664109"/>
    </source>
</evidence>
<name>A0ABS2UQH4_9ACTN</name>
<keyword evidence="2" id="KW-0732">Signal</keyword>
<gene>
    <name evidence="3" type="ORF">JE024_13550</name>
</gene>
<reference evidence="3 4" key="1">
    <citation type="journal article" date="2016" name="Arch. Microbiol.">
        <title>Streptomyces zhihengii sp. nov., isolated from rhizospheric soil of Psammosilene tunicoides.</title>
        <authorList>
            <person name="Huang M.J."/>
            <person name="Fei J.J."/>
            <person name="Salam N."/>
            <person name="Kim C.J."/>
            <person name="Hozzein W.N."/>
            <person name="Xiao M."/>
            <person name="Huang H.Q."/>
            <person name="Li W.J."/>
        </authorList>
    </citation>
    <scope>NUCLEOTIDE SEQUENCE [LARGE SCALE GENOMIC DNA]</scope>
    <source>
        <strain evidence="3 4">YIM T102</strain>
    </source>
</reference>
<organism evidence="3 4">
    <name type="scientific">Streptomyces zhihengii</name>
    <dbReference type="NCBI Taxonomy" id="1818004"/>
    <lineage>
        <taxon>Bacteria</taxon>
        <taxon>Bacillati</taxon>
        <taxon>Actinomycetota</taxon>
        <taxon>Actinomycetes</taxon>
        <taxon>Kitasatosporales</taxon>
        <taxon>Streptomycetaceae</taxon>
        <taxon>Streptomyces</taxon>
    </lineage>
</organism>
<proteinExistence type="predicted"/>
<dbReference type="PROSITE" id="PS51257">
    <property type="entry name" value="PROKAR_LIPOPROTEIN"/>
    <property type="match status" value="1"/>
</dbReference>
<feature type="chain" id="PRO_5045638140" description="Lipoprotein" evidence="2">
    <location>
        <begin position="23"/>
        <end position="205"/>
    </location>
</feature>
<dbReference type="RefSeq" id="WP_205373841.1">
    <property type="nucleotide sequence ID" value="NZ_JAFEJA010000001.1"/>
</dbReference>
<feature type="region of interest" description="Disordered" evidence="1">
    <location>
        <begin position="170"/>
        <end position="205"/>
    </location>
</feature>
<accession>A0ABS2UQH4</accession>
<dbReference type="Proteomes" id="UP000664109">
    <property type="component" value="Unassembled WGS sequence"/>
</dbReference>
<evidence type="ECO:0000256" key="2">
    <source>
        <dbReference type="SAM" id="SignalP"/>
    </source>
</evidence>